<gene>
    <name evidence="7" type="ORF">DFH08DRAFT_328858</name>
</gene>
<dbReference type="InterPro" id="IPR051631">
    <property type="entry name" value="Ankyrin-KH/SAM_domain"/>
</dbReference>
<feature type="repeat" description="ANK" evidence="3">
    <location>
        <begin position="745"/>
        <end position="777"/>
    </location>
</feature>
<evidence type="ECO:0000256" key="4">
    <source>
        <dbReference type="SAM" id="MobiDB-lite"/>
    </source>
</evidence>
<feature type="repeat" description="ANK" evidence="3">
    <location>
        <begin position="555"/>
        <end position="587"/>
    </location>
</feature>
<feature type="region of interest" description="Disordered" evidence="4">
    <location>
        <begin position="11"/>
        <end position="38"/>
    </location>
</feature>
<feature type="repeat" description="ANK" evidence="3">
    <location>
        <begin position="845"/>
        <end position="872"/>
    </location>
</feature>
<name>A0AAD7F2K6_9AGAR</name>
<dbReference type="Gene3D" id="1.25.40.20">
    <property type="entry name" value="Ankyrin repeat-containing domain"/>
    <property type="match status" value="5"/>
</dbReference>
<feature type="repeat" description="ANK" evidence="3">
    <location>
        <begin position="972"/>
        <end position="1004"/>
    </location>
</feature>
<dbReference type="SUPFAM" id="SSF48403">
    <property type="entry name" value="Ankyrin repeat"/>
    <property type="match status" value="2"/>
</dbReference>
<dbReference type="Pfam" id="PF24883">
    <property type="entry name" value="NPHP3_N"/>
    <property type="match status" value="1"/>
</dbReference>
<keyword evidence="1" id="KW-0677">Repeat</keyword>
<organism evidence="7 8">
    <name type="scientific">Mycena albidolilacea</name>
    <dbReference type="NCBI Taxonomy" id="1033008"/>
    <lineage>
        <taxon>Eukaryota</taxon>
        <taxon>Fungi</taxon>
        <taxon>Dikarya</taxon>
        <taxon>Basidiomycota</taxon>
        <taxon>Agaricomycotina</taxon>
        <taxon>Agaricomycetes</taxon>
        <taxon>Agaricomycetidae</taxon>
        <taxon>Agaricales</taxon>
        <taxon>Marasmiineae</taxon>
        <taxon>Mycenaceae</taxon>
        <taxon>Mycena</taxon>
    </lineage>
</organism>
<feature type="repeat" description="ANK" evidence="3">
    <location>
        <begin position="906"/>
        <end position="938"/>
    </location>
</feature>
<dbReference type="Pfam" id="PF12796">
    <property type="entry name" value="Ank_2"/>
    <property type="match status" value="5"/>
</dbReference>
<feature type="repeat" description="ANK" evidence="3">
    <location>
        <begin position="1008"/>
        <end position="1037"/>
    </location>
</feature>
<feature type="domain" description="GPI inositol-deacylase winged helix" evidence="5">
    <location>
        <begin position="346"/>
        <end position="423"/>
    </location>
</feature>
<feature type="repeat" description="ANK" evidence="3">
    <location>
        <begin position="655"/>
        <end position="682"/>
    </location>
</feature>
<feature type="repeat" description="ANK" evidence="3">
    <location>
        <begin position="878"/>
        <end position="905"/>
    </location>
</feature>
<reference evidence="7" key="1">
    <citation type="submission" date="2023-03" db="EMBL/GenBank/DDBJ databases">
        <title>Massive genome expansion in bonnet fungi (Mycena s.s.) driven by repeated elements and novel gene families across ecological guilds.</title>
        <authorList>
            <consortium name="Lawrence Berkeley National Laboratory"/>
            <person name="Harder C.B."/>
            <person name="Miyauchi S."/>
            <person name="Viragh M."/>
            <person name="Kuo A."/>
            <person name="Thoen E."/>
            <person name="Andreopoulos B."/>
            <person name="Lu D."/>
            <person name="Skrede I."/>
            <person name="Drula E."/>
            <person name="Henrissat B."/>
            <person name="Morin E."/>
            <person name="Kohler A."/>
            <person name="Barry K."/>
            <person name="LaButti K."/>
            <person name="Morin E."/>
            <person name="Salamov A."/>
            <person name="Lipzen A."/>
            <person name="Mereny Z."/>
            <person name="Hegedus B."/>
            <person name="Baldrian P."/>
            <person name="Stursova M."/>
            <person name="Weitz H."/>
            <person name="Taylor A."/>
            <person name="Grigoriev I.V."/>
            <person name="Nagy L.G."/>
            <person name="Martin F."/>
            <person name="Kauserud H."/>
        </authorList>
    </citation>
    <scope>NUCLEOTIDE SEQUENCE</scope>
    <source>
        <strain evidence="7">CBHHK002</strain>
    </source>
</reference>
<dbReference type="InterPro" id="IPR002110">
    <property type="entry name" value="Ankyrin_rpt"/>
</dbReference>
<dbReference type="InterPro" id="IPR054471">
    <property type="entry name" value="GPIID_WHD"/>
</dbReference>
<feature type="repeat" description="ANK" evidence="3">
    <location>
        <begin position="688"/>
        <end position="715"/>
    </location>
</feature>
<comment type="caution">
    <text evidence="7">The sequence shown here is derived from an EMBL/GenBank/DDBJ whole genome shotgun (WGS) entry which is preliminary data.</text>
</comment>
<dbReference type="AlphaFoldDB" id="A0AAD7F2K6"/>
<proteinExistence type="predicted"/>
<dbReference type="Pfam" id="PF00023">
    <property type="entry name" value="Ank"/>
    <property type="match status" value="2"/>
</dbReference>
<dbReference type="InterPro" id="IPR036770">
    <property type="entry name" value="Ankyrin_rpt-contain_sf"/>
</dbReference>
<protein>
    <submittedName>
        <fullName evidence="7">Ankyrin repeat-containing domain protein</fullName>
    </submittedName>
</protein>
<sequence length="1071" mass="113525">MPLPPSELHFTIHGTGGEGGQGQGSGHGGHGGVGEGPTVNFNYGNKEEERKKIIDWFSPINFFLRQADITQMREKGTGGWLLANPVFKKWESGSGSTLWCCGIPGAGKTVLASMVVGHLGTKFTGKNIGVACMYLNHKEVDNQTPSRLLAGLWRQLVLDRDIGSIAENLYKQHWEKGTVPSLEEVVNVLNSSLKEFSQVFVIVDAMDEYPEFQREILLQKLAVMGINVNLMITSRPNISPEASLPNLETLDIQAAPEDIQAYINAQIKLSPRLSKHIQKKSVLREQIHAKITEAVDGMFLLAKLHIASLITKSSIGAVQDALTKLPKDLHDSYDVAMQRIEAQDKEDQEIAHSTLIWVANAKRPLKVSEMEAALAIKPGDRSLNEDYLLDIGTILATCAGLVIVDEKCSVVRLVHYTTQEYLDSIQAPKFLNAQTEITRTLLTVLAFDGFPDPLWNNCRATLPPLVDYSQYCLTHAAGQPEVQLRENLLEFLGRGFQWKKTMNPIRYSWGWKWNSLPWNYADWPSPASALWIAAATNLVNSTKSLLEGAALPQHSANQAIIIASYYGHTEIVRILLDKGDDVNTAKGRYGSSLQAAAQGGHTDIVRILLDKGADVNAAGGSLQAAAEGGHTEIVCILLDRGADVNARGGRYPRSLQAAAQGGHREIVRILLDKGADVNAAGGFYGRSLQAAAQGGHTDIVCILLDKGADVNAAGGKYGSSLRAAAQGGHTEIVCILLDKGADVNAAGGSLQAAAQGGHTEIVRILLDKGADVNVARGYYGSSLQTAAKGGHTDIVRILLDKGADVNAAGGSLQAAAEGGHTEIVRILLDKGADVNATGGRYGRSLQAAAQGGHTEIVRILLGKGADVNAAGGFYGRSLQAAAQGGHAEIVRILLDKGADVNAAGGESGRSLQAAAQGGHTEIVRILLDKGADVNAAGEEYGSPLQVAAQGGHTEIVRILLDKGADVNAAGGESGISLQAAAQGGHTEIIHILLDKGADVNAVGGFYGSSLQAAAQGGHTESVCILLDKGADVNAAGGFYGSPLKAAAQWGHTGIVHMLMEWGARVRALVEN</sequence>
<feature type="repeat" description="ANK" evidence="3">
    <location>
        <begin position="939"/>
        <end position="971"/>
    </location>
</feature>
<evidence type="ECO:0000256" key="3">
    <source>
        <dbReference type="PROSITE-ProRule" id="PRU00023"/>
    </source>
</evidence>
<feature type="repeat" description="ANK" evidence="3">
    <location>
        <begin position="778"/>
        <end position="810"/>
    </location>
</feature>
<dbReference type="SMART" id="SM00248">
    <property type="entry name" value="ANK"/>
    <property type="match status" value="16"/>
</dbReference>
<evidence type="ECO:0000256" key="1">
    <source>
        <dbReference type="ARBA" id="ARBA00022737"/>
    </source>
</evidence>
<dbReference type="PANTHER" id="PTHR23206:SF7">
    <property type="entry name" value="PROTEIN KINASE DOMAIN-CONTAINING PROTEIN"/>
    <property type="match status" value="1"/>
</dbReference>
<feature type="repeat" description="ANK" evidence="3">
    <location>
        <begin position="807"/>
        <end position="839"/>
    </location>
</feature>
<feature type="compositionally biased region" description="Gly residues" evidence="4">
    <location>
        <begin position="14"/>
        <end position="35"/>
    </location>
</feature>
<dbReference type="InterPro" id="IPR027417">
    <property type="entry name" value="P-loop_NTPase"/>
</dbReference>
<evidence type="ECO:0000259" key="5">
    <source>
        <dbReference type="Pfam" id="PF22939"/>
    </source>
</evidence>
<dbReference type="PROSITE" id="PS50088">
    <property type="entry name" value="ANK_REPEAT"/>
    <property type="match status" value="15"/>
</dbReference>
<feature type="repeat" description="ANK" evidence="3">
    <location>
        <begin position="588"/>
        <end position="620"/>
    </location>
</feature>
<evidence type="ECO:0000256" key="2">
    <source>
        <dbReference type="ARBA" id="ARBA00023043"/>
    </source>
</evidence>
<keyword evidence="2 3" id="KW-0040">ANK repeat</keyword>
<dbReference type="EMBL" id="JARIHO010000004">
    <property type="protein sequence ID" value="KAJ7362982.1"/>
    <property type="molecule type" value="Genomic_DNA"/>
</dbReference>
<dbReference type="Gene3D" id="3.40.50.300">
    <property type="entry name" value="P-loop containing nucleotide triphosphate hydrolases"/>
    <property type="match status" value="1"/>
</dbReference>
<keyword evidence="8" id="KW-1185">Reference proteome</keyword>
<dbReference type="Proteomes" id="UP001218218">
    <property type="component" value="Unassembled WGS sequence"/>
</dbReference>
<feature type="repeat" description="ANK" evidence="3">
    <location>
        <begin position="716"/>
        <end position="748"/>
    </location>
</feature>
<evidence type="ECO:0000259" key="6">
    <source>
        <dbReference type="Pfam" id="PF24883"/>
    </source>
</evidence>
<dbReference type="Pfam" id="PF22939">
    <property type="entry name" value="WHD_GPIID"/>
    <property type="match status" value="1"/>
</dbReference>
<accession>A0AAD7F2K6</accession>
<feature type="domain" description="Nephrocystin 3-like N-terminal" evidence="6">
    <location>
        <begin position="76"/>
        <end position="235"/>
    </location>
</feature>
<dbReference type="SUPFAM" id="SSF52540">
    <property type="entry name" value="P-loop containing nucleoside triphosphate hydrolases"/>
    <property type="match status" value="1"/>
</dbReference>
<feature type="repeat" description="ANK" evidence="3">
    <location>
        <begin position="617"/>
        <end position="649"/>
    </location>
</feature>
<dbReference type="InterPro" id="IPR056884">
    <property type="entry name" value="NPHP3-like_N"/>
</dbReference>
<dbReference type="PROSITE" id="PS50297">
    <property type="entry name" value="ANK_REP_REGION"/>
    <property type="match status" value="15"/>
</dbReference>
<evidence type="ECO:0000313" key="8">
    <source>
        <dbReference type="Proteomes" id="UP001218218"/>
    </source>
</evidence>
<evidence type="ECO:0000313" key="7">
    <source>
        <dbReference type="EMBL" id="KAJ7362982.1"/>
    </source>
</evidence>
<dbReference type="PANTHER" id="PTHR23206">
    <property type="entry name" value="MASK PROTEIN"/>
    <property type="match status" value="1"/>
</dbReference>